<dbReference type="EMBL" id="LAZR01012691">
    <property type="protein sequence ID" value="KKM25560.1"/>
    <property type="molecule type" value="Genomic_DNA"/>
</dbReference>
<keyword evidence="1" id="KW-0560">Oxidoreductase</keyword>
<dbReference type="PANTHER" id="PTHR42947:SF1">
    <property type="entry name" value="COB--COM HETERODISULFIDE REDUCTASE SUBUNIT B 1"/>
    <property type="match status" value="1"/>
</dbReference>
<organism evidence="3">
    <name type="scientific">marine sediment metagenome</name>
    <dbReference type="NCBI Taxonomy" id="412755"/>
    <lineage>
        <taxon>unclassified sequences</taxon>
        <taxon>metagenomes</taxon>
        <taxon>ecological metagenomes</taxon>
    </lineage>
</organism>
<dbReference type="InterPro" id="IPR004017">
    <property type="entry name" value="Cys_rich_dom"/>
</dbReference>
<name>A0A0F9LDQ4_9ZZZZ</name>
<dbReference type="SUPFAM" id="SSF46548">
    <property type="entry name" value="alpha-helical ferredoxin"/>
    <property type="match status" value="1"/>
</dbReference>
<dbReference type="AlphaFoldDB" id="A0A0F9LDQ4"/>
<dbReference type="GO" id="GO:0016491">
    <property type="term" value="F:oxidoreductase activity"/>
    <property type="evidence" value="ECO:0007669"/>
    <property type="project" value="UniProtKB-KW"/>
</dbReference>
<feature type="domain" description="4Fe-4S ferredoxin-type" evidence="2">
    <location>
        <begin position="333"/>
        <end position="366"/>
    </location>
</feature>
<evidence type="ECO:0000256" key="1">
    <source>
        <dbReference type="ARBA" id="ARBA00023002"/>
    </source>
</evidence>
<comment type="caution">
    <text evidence="3">The sequence shown here is derived from an EMBL/GenBank/DDBJ whole genome shotgun (WGS) entry which is preliminary data.</text>
</comment>
<dbReference type="Gene3D" id="1.10.1060.10">
    <property type="entry name" value="Alpha-helical ferredoxin"/>
    <property type="match status" value="1"/>
</dbReference>
<dbReference type="PROSITE" id="PS51379">
    <property type="entry name" value="4FE4S_FER_2"/>
    <property type="match status" value="1"/>
</dbReference>
<proteinExistence type="predicted"/>
<dbReference type="InterPro" id="IPR009051">
    <property type="entry name" value="Helical_ferredxn"/>
</dbReference>
<dbReference type="InterPro" id="IPR017900">
    <property type="entry name" value="4Fe4S_Fe_S_CS"/>
</dbReference>
<dbReference type="Pfam" id="PF13183">
    <property type="entry name" value="Fer4_8"/>
    <property type="match status" value="1"/>
</dbReference>
<evidence type="ECO:0000259" key="2">
    <source>
        <dbReference type="PROSITE" id="PS51379"/>
    </source>
</evidence>
<evidence type="ECO:0000313" key="3">
    <source>
        <dbReference type="EMBL" id="KKM25560.1"/>
    </source>
</evidence>
<dbReference type="InterPro" id="IPR051278">
    <property type="entry name" value="HdrB/HdrD_reductase"/>
</dbReference>
<protein>
    <recommendedName>
        <fullName evidence="2">4Fe-4S ferredoxin-type domain-containing protein</fullName>
    </recommendedName>
</protein>
<sequence length="433" mass="50017">MYRLPFIEVSIRKVLDYIGISFTENLKFSCCPEPNGIKNSNKLLFSITAARNLALAEMKNKSILTPCNGCFTTLKKVKCEIEEDHHFKRKVNDYLEKIDLEVRGDSEVFHMVEFFSKFRRDVIKDNLNYPLTGLRVAVFYGCHLLRPSNKVQTDDPLEPTIFDDLIRDLGAQSIDYDLKMECCGGSLGRAGNPYLSLEIINVKLSSMKENEVDCIVVCCPQCFIQFDHLQQDLKKEDHNYDIPVLYYSELLCIAFGIDIRELMKKHHRTQVESLFEKIEIIQGINREIRKYLDLNFLLKCYSCRACDDDCIIAKMTEFKPSEIVGRLLEGKIEEVISDPSIWLCLDCYLCYELCPMRVGVIEIFSILRNLATERGYTTKGYKSEFDSFYQKGTVGMLSKAARKRVDLEFTKPNVGDLKELFNIIERENVKPDS</sequence>
<dbReference type="PROSITE" id="PS00198">
    <property type="entry name" value="4FE4S_FER_1"/>
    <property type="match status" value="1"/>
</dbReference>
<dbReference type="GO" id="GO:0051536">
    <property type="term" value="F:iron-sulfur cluster binding"/>
    <property type="evidence" value="ECO:0007669"/>
    <property type="project" value="InterPro"/>
</dbReference>
<dbReference type="Gene3D" id="1.20.1050.140">
    <property type="match status" value="1"/>
</dbReference>
<accession>A0A0F9LDQ4</accession>
<gene>
    <name evidence="3" type="ORF">LCGC14_1593740</name>
</gene>
<dbReference type="Gene3D" id="3.40.50.11810">
    <property type="match status" value="1"/>
</dbReference>
<dbReference type="PANTHER" id="PTHR42947">
    <property type="entry name" value="COB--COM HETERODISULFIDE REDUCTASE SUBUNIT B 1"/>
    <property type="match status" value="1"/>
</dbReference>
<reference evidence="3" key="1">
    <citation type="journal article" date="2015" name="Nature">
        <title>Complex archaea that bridge the gap between prokaryotes and eukaryotes.</title>
        <authorList>
            <person name="Spang A."/>
            <person name="Saw J.H."/>
            <person name="Jorgensen S.L."/>
            <person name="Zaremba-Niedzwiedzka K."/>
            <person name="Martijn J."/>
            <person name="Lind A.E."/>
            <person name="van Eijk R."/>
            <person name="Schleper C."/>
            <person name="Guy L."/>
            <person name="Ettema T.J."/>
        </authorList>
    </citation>
    <scope>NUCLEOTIDE SEQUENCE</scope>
</reference>
<dbReference type="Pfam" id="PF02754">
    <property type="entry name" value="CCG"/>
    <property type="match status" value="2"/>
</dbReference>
<dbReference type="InterPro" id="IPR017896">
    <property type="entry name" value="4Fe4S_Fe-S-bd"/>
</dbReference>